<reference evidence="1 2" key="1">
    <citation type="journal article" date="2019" name="Nat. Ecol. Evol.">
        <title>Megaphylogeny resolves global patterns of mushroom evolution.</title>
        <authorList>
            <person name="Varga T."/>
            <person name="Krizsan K."/>
            <person name="Foldi C."/>
            <person name="Dima B."/>
            <person name="Sanchez-Garcia M."/>
            <person name="Sanchez-Ramirez S."/>
            <person name="Szollosi G.J."/>
            <person name="Szarkandi J.G."/>
            <person name="Papp V."/>
            <person name="Albert L."/>
            <person name="Andreopoulos W."/>
            <person name="Angelini C."/>
            <person name="Antonin V."/>
            <person name="Barry K.W."/>
            <person name="Bougher N.L."/>
            <person name="Buchanan P."/>
            <person name="Buyck B."/>
            <person name="Bense V."/>
            <person name="Catcheside P."/>
            <person name="Chovatia M."/>
            <person name="Cooper J."/>
            <person name="Damon W."/>
            <person name="Desjardin D."/>
            <person name="Finy P."/>
            <person name="Geml J."/>
            <person name="Haridas S."/>
            <person name="Hughes K."/>
            <person name="Justo A."/>
            <person name="Karasinski D."/>
            <person name="Kautmanova I."/>
            <person name="Kiss B."/>
            <person name="Kocsube S."/>
            <person name="Kotiranta H."/>
            <person name="LaButti K.M."/>
            <person name="Lechner B.E."/>
            <person name="Liimatainen K."/>
            <person name="Lipzen A."/>
            <person name="Lukacs Z."/>
            <person name="Mihaltcheva S."/>
            <person name="Morgado L.N."/>
            <person name="Niskanen T."/>
            <person name="Noordeloos M.E."/>
            <person name="Ohm R.A."/>
            <person name="Ortiz-Santana B."/>
            <person name="Ovrebo C."/>
            <person name="Racz N."/>
            <person name="Riley R."/>
            <person name="Savchenko A."/>
            <person name="Shiryaev A."/>
            <person name="Soop K."/>
            <person name="Spirin V."/>
            <person name="Szebenyi C."/>
            <person name="Tomsovsky M."/>
            <person name="Tulloss R.E."/>
            <person name="Uehling J."/>
            <person name="Grigoriev I.V."/>
            <person name="Vagvolgyi C."/>
            <person name="Papp T."/>
            <person name="Martin F.M."/>
            <person name="Miettinen O."/>
            <person name="Hibbett D.S."/>
            <person name="Nagy L.G."/>
        </authorList>
    </citation>
    <scope>NUCLEOTIDE SEQUENCE [LARGE SCALE GENOMIC DNA]</scope>
    <source>
        <strain evidence="1 2">NL-1719</strain>
    </source>
</reference>
<dbReference type="EMBL" id="ML208284">
    <property type="protein sequence ID" value="TFK72495.1"/>
    <property type="molecule type" value="Genomic_DNA"/>
</dbReference>
<name>A0ACD3B388_9AGAR</name>
<accession>A0ACD3B388</accession>
<dbReference type="Proteomes" id="UP000308600">
    <property type="component" value="Unassembled WGS sequence"/>
</dbReference>
<keyword evidence="2" id="KW-1185">Reference proteome</keyword>
<proteinExistence type="predicted"/>
<sequence length="178" mass="19471">MAGGKGKRVYTPSPSNSVTTSSDAEEEFHRHTPGRAQCRLPTTPSTPVARLAIDLNLISIASPLPPTQHSGTATAGPSQTQHHPTPAVITGQPSVDALLARRRLQPPLKTKEHKWYAVARGKTVGIVLNWNYAKSWVLTRSGRLARDAFVVSFDEMADAMEILQAADFEQKMYPIFID</sequence>
<organism evidence="1 2">
    <name type="scientific">Pluteus cervinus</name>
    <dbReference type="NCBI Taxonomy" id="181527"/>
    <lineage>
        <taxon>Eukaryota</taxon>
        <taxon>Fungi</taxon>
        <taxon>Dikarya</taxon>
        <taxon>Basidiomycota</taxon>
        <taxon>Agaricomycotina</taxon>
        <taxon>Agaricomycetes</taxon>
        <taxon>Agaricomycetidae</taxon>
        <taxon>Agaricales</taxon>
        <taxon>Pluteineae</taxon>
        <taxon>Pluteaceae</taxon>
        <taxon>Pluteus</taxon>
    </lineage>
</organism>
<evidence type="ECO:0000313" key="2">
    <source>
        <dbReference type="Proteomes" id="UP000308600"/>
    </source>
</evidence>
<protein>
    <submittedName>
        <fullName evidence="1">Uncharacterized protein</fullName>
    </submittedName>
</protein>
<gene>
    <name evidence="1" type="ORF">BDN72DRAFT_894663</name>
</gene>
<evidence type="ECO:0000313" key="1">
    <source>
        <dbReference type="EMBL" id="TFK72495.1"/>
    </source>
</evidence>